<keyword evidence="10" id="KW-1185">Reference proteome</keyword>
<dbReference type="Pfam" id="PF08240">
    <property type="entry name" value="ADH_N"/>
    <property type="match status" value="1"/>
</dbReference>
<evidence type="ECO:0000256" key="5">
    <source>
        <dbReference type="ARBA" id="ARBA00023002"/>
    </source>
</evidence>
<evidence type="ECO:0000256" key="1">
    <source>
        <dbReference type="ARBA" id="ARBA00001947"/>
    </source>
</evidence>
<dbReference type="GO" id="GO:0008270">
    <property type="term" value="F:zinc ion binding"/>
    <property type="evidence" value="ECO:0007669"/>
    <property type="project" value="InterPro"/>
</dbReference>
<dbReference type="GO" id="GO:0046294">
    <property type="term" value="P:formaldehyde catabolic process"/>
    <property type="evidence" value="ECO:0007669"/>
    <property type="project" value="TreeGrafter"/>
</dbReference>
<feature type="domain" description="Enoyl reductase (ER)" evidence="8">
    <location>
        <begin position="6"/>
        <end position="361"/>
    </location>
</feature>
<dbReference type="GO" id="GO:0005829">
    <property type="term" value="C:cytosol"/>
    <property type="evidence" value="ECO:0007669"/>
    <property type="project" value="TreeGrafter"/>
</dbReference>
<dbReference type="SMART" id="SM00829">
    <property type="entry name" value="PKS_ER"/>
    <property type="match status" value="1"/>
</dbReference>
<dbReference type="InterPro" id="IPR002328">
    <property type="entry name" value="ADH_Zn_CS"/>
</dbReference>
<evidence type="ECO:0000256" key="4">
    <source>
        <dbReference type="ARBA" id="ARBA00022833"/>
    </source>
</evidence>
<evidence type="ECO:0000256" key="3">
    <source>
        <dbReference type="ARBA" id="ARBA00022723"/>
    </source>
</evidence>
<evidence type="ECO:0000313" key="9">
    <source>
        <dbReference type="EMBL" id="RJL20785.1"/>
    </source>
</evidence>
<sequence length="365" mass="37591">MVVEAAVLRDVAAPYSVERVEMEEPGAGEVLVRIAGAGMCHTDMLGRVPGDLVAKPVILGHEGAGVVEAVGPGVTGVQEGDHVVLSYDSCGRCGNCLAGSAPYCDEFLLRNLTGLELDGRTRVTDESGKAVLSRWFGQSSFASHSLVEARNAVVIPKDLRLETMAPLGCGVQTGAGSVLVALKVAAGSSIAVFGAGAVGLSAVMAARVAGAATIIAVDLHEKRLELARELGATHTFDGRDPELQAQVTAVTGGGAHYSFDTTGVPGVIATAVGSLRPTGVCGLVALGQGDIVLDPNVLALGRTVMGIFEGNAVPRVFIPRLIELWRQGRMPFDRLVTTYPLSEINAAEAASHSGDVIKPVLLPGS</sequence>
<name>A0A3A4A760_9ACTN</name>
<keyword evidence="4 7" id="KW-0862">Zinc</keyword>
<dbReference type="InterPro" id="IPR013154">
    <property type="entry name" value="ADH-like_N"/>
</dbReference>
<evidence type="ECO:0000256" key="2">
    <source>
        <dbReference type="ARBA" id="ARBA00008072"/>
    </source>
</evidence>
<dbReference type="AlphaFoldDB" id="A0A3A4A760"/>
<comment type="similarity">
    <text evidence="2 7">Belongs to the zinc-containing alcohol dehydrogenase family.</text>
</comment>
<keyword evidence="3 7" id="KW-0479">Metal-binding</keyword>
<gene>
    <name evidence="9" type="ORF">D5H75_38655</name>
</gene>
<keyword evidence="6" id="KW-0520">NAD</keyword>
<dbReference type="Gene3D" id="3.40.50.720">
    <property type="entry name" value="NAD(P)-binding Rossmann-like Domain"/>
    <property type="match status" value="1"/>
</dbReference>
<dbReference type="CDD" id="cd08278">
    <property type="entry name" value="benzyl_alcohol_DH"/>
    <property type="match status" value="1"/>
</dbReference>
<accession>A0A3A4A760</accession>
<reference evidence="9 10" key="1">
    <citation type="submission" date="2018-09" db="EMBL/GenBank/DDBJ databases">
        <title>YIM 75507 draft genome.</title>
        <authorList>
            <person name="Tang S."/>
            <person name="Feng Y."/>
        </authorList>
    </citation>
    <scope>NUCLEOTIDE SEQUENCE [LARGE SCALE GENOMIC DNA]</scope>
    <source>
        <strain evidence="9 10">YIM 75507</strain>
    </source>
</reference>
<organism evidence="9 10">
    <name type="scientific">Bailinhaonella thermotolerans</name>
    <dbReference type="NCBI Taxonomy" id="1070861"/>
    <lineage>
        <taxon>Bacteria</taxon>
        <taxon>Bacillati</taxon>
        <taxon>Actinomycetota</taxon>
        <taxon>Actinomycetes</taxon>
        <taxon>Streptosporangiales</taxon>
        <taxon>Streptosporangiaceae</taxon>
        <taxon>Bailinhaonella</taxon>
    </lineage>
</organism>
<dbReference type="InterPro" id="IPR036291">
    <property type="entry name" value="NAD(P)-bd_dom_sf"/>
</dbReference>
<comment type="cofactor">
    <cofactor evidence="1 7">
        <name>Zn(2+)</name>
        <dbReference type="ChEBI" id="CHEBI:29105"/>
    </cofactor>
</comment>
<comment type="caution">
    <text evidence="9">The sequence shown here is derived from an EMBL/GenBank/DDBJ whole genome shotgun (WGS) entry which is preliminary data.</text>
</comment>
<dbReference type="PANTHER" id="PTHR43880:SF12">
    <property type="entry name" value="ALCOHOL DEHYDROGENASE CLASS-3"/>
    <property type="match status" value="1"/>
</dbReference>
<dbReference type="InterPro" id="IPR013149">
    <property type="entry name" value="ADH-like_C"/>
</dbReference>
<evidence type="ECO:0000313" key="10">
    <source>
        <dbReference type="Proteomes" id="UP000265768"/>
    </source>
</evidence>
<evidence type="ECO:0000259" key="8">
    <source>
        <dbReference type="SMART" id="SM00829"/>
    </source>
</evidence>
<dbReference type="SUPFAM" id="SSF50129">
    <property type="entry name" value="GroES-like"/>
    <property type="match status" value="1"/>
</dbReference>
<dbReference type="OrthoDB" id="334894at2"/>
<dbReference type="Pfam" id="PF00107">
    <property type="entry name" value="ADH_zinc_N"/>
    <property type="match status" value="1"/>
</dbReference>
<proteinExistence type="inferred from homology"/>
<dbReference type="EMBL" id="QZEY01000028">
    <property type="protein sequence ID" value="RJL20785.1"/>
    <property type="molecule type" value="Genomic_DNA"/>
</dbReference>
<keyword evidence="5" id="KW-0560">Oxidoreductase</keyword>
<evidence type="ECO:0000256" key="7">
    <source>
        <dbReference type="RuleBase" id="RU361277"/>
    </source>
</evidence>
<dbReference type="InterPro" id="IPR011032">
    <property type="entry name" value="GroES-like_sf"/>
</dbReference>
<dbReference type="PROSITE" id="PS00059">
    <property type="entry name" value="ADH_ZINC"/>
    <property type="match status" value="1"/>
</dbReference>
<protein>
    <submittedName>
        <fullName evidence="9">NAD(P)-dependent alcohol dehydrogenase</fullName>
    </submittedName>
</protein>
<dbReference type="FunFam" id="3.40.50.720:FF:000003">
    <property type="entry name" value="S-(hydroxymethyl)glutathione dehydrogenase"/>
    <property type="match status" value="1"/>
</dbReference>
<evidence type="ECO:0000256" key="6">
    <source>
        <dbReference type="ARBA" id="ARBA00023027"/>
    </source>
</evidence>
<dbReference type="GO" id="GO:0051903">
    <property type="term" value="F:S-(hydroxymethyl)glutathione dehydrogenase [NAD(P)+] activity"/>
    <property type="evidence" value="ECO:0007669"/>
    <property type="project" value="TreeGrafter"/>
</dbReference>
<dbReference type="InterPro" id="IPR020843">
    <property type="entry name" value="ER"/>
</dbReference>
<dbReference type="PANTHER" id="PTHR43880">
    <property type="entry name" value="ALCOHOL DEHYDROGENASE"/>
    <property type="match status" value="1"/>
</dbReference>
<dbReference type="Proteomes" id="UP000265768">
    <property type="component" value="Unassembled WGS sequence"/>
</dbReference>
<dbReference type="SUPFAM" id="SSF51735">
    <property type="entry name" value="NAD(P)-binding Rossmann-fold domains"/>
    <property type="match status" value="1"/>
</dbReference>
<dbReference type="Gene3D" id="3.90.180.10">
    <property type="entry name" value="Medium-chain alcohol dehydrogenases, catalytic domain"/>
    <property type="match status" value="1"/>
</dbReference>